<dbReference type="Proteomes" id="UP000691718">
    <property type="component" value="Unassembled WGS sequence"/>
</dbReference>
<keyword evidence="3" id="KW-1185">Reference proteome</keyword>
<name>A0A8S3WB92_PARAO</name>
<dbReference type="OrthoDB" id="8122616at2759"/>
<feature type="compositionally biased region" description="Polar residues" evidence="1">
    <location>
        <begin position="21"/>
        <end position="30"/>
    </location>
</feature>
<dbReference type="EMBL" id="CAJQZP010000226">
    <property type="protein sequence ID" value="CAG4950197.1"/>
    <property type="molecule type" value="Genomic_DNA"/>
</dbReference>
<proteinExistence type="predicted"/>
<feature type="compositionally biased region" description="Polar residues" evidence="1">
    <location>
        <begin position="1"/>
        <end position="13"/>
    </location>
</feature>
<dbReference type="CDD" id="cd20235">
    <property type="entry name" value="PFM_spherulin-2a-like"/>
    <property type="match status" value="1"/>
</dbReference>
<comment type="caution">
    <text evidence="2">The sequence shown here is derived from an EMBL/GenBank/DDBJ whole genome shotgun (WGS) entry which is preliminary data.</text>
</comment>
<protein>
    <submittedName>
        <fullName evidence="2">(apollo) hypothetical protein</fullName>
    </submittedName>
</protein>
<dbReference type="AlphaFoldDB" id="A0A8S3WB92"/>
<feature type="region of interest" description="Disordered" evidence="1">
    <location>
        <begin position="1"/>
        <end position="33"/>
    </location>
</feature>
<reference evidence="2" key="1">
    <citation type="submission" date="2021-04" db="EMBL/GenBank/DDBJ databases">
        <authorList>
            <person name="Tunstrom K."/>
        </authorList>
    </citation>
    <scope>NUCLEOTIDE SEQUENCE</scope>
</reference>
<gene>
    <name evidence="2" type="ORF">PAPOLLO_LOCUS4157</name>
</gene>
<sequence>MGTTGFSYTTSWGESEERSETITTGATSGVETDLQPGQAATAVLSANKGAIEVEVMYVAKLRGNVAVNFKIPYKGHHFGGPSIDSVMKSGGLENEGIIKETIKLGF</sequence>
<accession>A0A8S3WB92</accession>
<evidence type="ECO:0000256" key="1">
    <source>
        <dbReference type="SAM" id="MobiDB-lite"/>
    </source>
</evidence>
<evidence type="ECO:0000313" key="2">
    <source>
        <dbReference type="EMBL" id="CAG4950197.1"/>
    </source>
</evidence>
<organism evidence="2 3">
    <name type="scientific">Parnassius apollo</name>
    <name type="common">Apollo butterfly</name>
    <name type="synonym">Papilio apollo</name>
    <dbReference type="NCBI Taxonomy" id="110799"/>
    <lineage>
        <taxon>Eukaryota</taxon>
        <taxon>Metazoa</taxon>
        <taxon>Ecdysozoa</taxon>
        <taxon>Arthropoda</taxon>
        <taxon>Hexapoda</taxon>
        <taxon>Insecta</taxon>
        <taxon>Pterygota</taxon>
        <taxon>Neoptera</taxon>
        <taxon>Endopterygota</taxon>
        <taxon>Lepidoptera</taxon>
        <taxon>Glossata</taxon>
        <taxon>Ditrysia</taxon>
        <taxon>Papilionoidea</taxon>
        <taxon>Papilionidae</taxon>
        <taxon>Parnassiinae</taxon>
        <taxon>Parnassini</taxon>
        <taxon>Parnassius</taxon>
        <taxon>Parnassius</taxon>
    </lineage>
</organism>
<evidence type="ECO:0000313" key="3">
    <source>
        <dbReference type="Proteomes" id="UP000691718"/>
    </source>
</evidence>